<dbReference type="PANTHER" id="PTHR10233">
    <property type="entry name" value="TRANSLATION INITIATION FACTOR EIF-2B"/>
    <property type="match status" value="1"/>
</dbReference>
<keyword evidence="5" id="KW-0648">Protein biosynthesis</keyword>
<evidence type="ECO:0000256" key="3">
    <source>
        <dbReference type="ARBA" id="ARBA00022490"/>
    </source>
</evidence>
<dbReference type="Proteomes" id="UP000031668">
    <property type="component" value="Unassembled WGS sequence"/>
</dbReference>
<keyword evidence="3" id="KW-0963">Cytoplasm</keyword>
<comment type="caution">
    <text evidence="11">The sequence shown here is derived from an EMBL/GenBank/DDBJ whole genome shotgun (WGS) entry which is preliminary data.</text>
</comment>
<organism evidence="11 12">
    <name type="scientific">Thelohanellus kitauei</name>
    <name type="common">Myxosporean</name>
    <dbReference type="NCBI Taxonomy" id="669202"/>
    <lineage>
        <taxon>Eukaryota</taxon>
        <taxon>Metazoa</taxon>
        <taxon>Cnidaria</taxon>
        <taxon>Myxozoa</taxon>
        <taxon>Myxosporea</taxon>
        <taxon>Bivalvulida</taxon>
        <taxon>Platysporina</taxon>
        <taxon>Myxobolidae</taxon>
        <taxon>Thelohanellus</taxon>
    </lineage>
</organism>
<dbReference type="InterPro" id="IPR000649">
    <property type="entry name" value="IF-2B-related"/>
</dbReference>
<dbReference type="SUPFAM" id="SSF100950">
    <property type="entry name" value="NagB/RpiA/CoA transferase-like"/>
    <property type="match status" value="1"/>
</dbReference>
<dbReference type="GO" id="GO:0005829">
    <property type="term" value="C:cytosol"/>
    <property type="evidence" value="ECO:0007669"/>
    <property type="project" value="UniProtKB-SubCell"/>
</dbReference>
<evidence type="ECO:0000313" key="11">
    <source>
        <dbReference type="EMBL" id="KII65730.1"/>
    </source>
</evidence>
<dbReference type="AlphaFoldDB" id="A0A0C2MMZ9"/>
<dbReference type="EMBL" id="JWZT01003740">
    <property type="protein sequence ID" value="KII65730.1"/>
    <property type="molecule type" value="Genomic_DNA"/>
</dbReference>
<evidence type="ECO:0000256" key="8">
    <source>
        <dbReference type="ARBA" id="ARBA00046432"/>
    </source>
</evidence>
<evidence type="ECO:0000256" key="9">
    <source>
        <dbReference type="RuleBase" id="RU003814"/>
    </source>
</evidence>
<dbReference type="Gene3D" id="3.40.50.10470">
    <property type="entry name" value="Translation initiation factor eif-2b, domain 2"/>
    <property type="match status" value="1"/>
</dbReference>
<dbReference type="PANTHER" id="PTHR10233:SF14">
    <property type="entry name" value="TRANSLATION INITIATION FACTOR EIF-2B SUBUNIT DELTA"/>
    <property type="match status" value="1"/>
</dbReference>
<gene>
    <name evidence="11" type="ORF">RF11_09621</name>
</gene>
<evidence type="ECO:0000256" key="10">
    <source>
        <dbReference type="SAM" id="Phobius"/>
    </source>
</evidence>
<dbReference type="GO" id="GO:0003743">
    <property type="term" value="F:translation initiation factor activity"/>
    <property type="evidence" value="ECO:0007669"/>
    <property type="project" value="UniProtKB-KW"/>
</dbReference>
<keyword evidence="4 11" id="KW-0396">Initiation factor</keyword>
<reference evidence="11 12" key="1">
    <citation type="journal article" date="2014" name="Genome Biol. Evol.">
        <title>The genome of the myxosporean Thelohanellus kitauei shows adaptations to nutrient acquisition within its fish host.</title>
        <authorList>
            <person name="Yang Y."/>
            <person name="Xiong J."/>
            <person name="Zhou Z."/>
            <person name="Huo F."/>
            <person name="Miao W."/>
            <person name="Ran C."/>
            <person name="Liu Y."/>
            <person name="Zhang J."/>
            <person name="Feng J."/>
            <person name="Wang M."/>
            <person name="Wang M."/>
            <person name="Wang L."/>
            <person name="Yao B."/>
        </authorList>
    </citation>
    <scope>NUCLEOTIDE SEQUENCE [LARGE SCALE GENOMIC DNA]</scope>
    <source>
        <strain evidence="11">Wuqing</strain>
    </source>
</reference>
<evidence type="ECO:0000256" key="1">
    <source>
        <dbReference type="ARBA" id="ARBA00004514"/>
    </source>
</evidence>
<evidence type="ECO:0000313" key="12">
    <source>
        <dbReference type="Proteomes" id="UP000031668"/>
    </source>
</evidence>
<dbReference type="Pfam" id="PF01008">
    <property type="entry name" value="IF-2B"/>
    <property type="match status" value="1"/>
</dbReference>
<evidence type="ECO:0000256" key="5">
    <source>
        <dbReference type="ARBA" id="ARBA00022917"/>
    </source>
</evidence>
<accession>A0A0C2MMZ9</accession>
<evidence type="ECO:0000256" key="4">
    <source>
        <dbReference type="ARBA" id="ARBA00022540"/>
    </source>
</evidence>
<keyword evidence="12" id="KW-1185">Reference proteome</keyword>
<evidence type="ECO:0000256" key="6">
    <source>
        <dbReference type="ARBA" id="ARBA00044147"/>
    </source>
</evidence>
<proteinExistence type="inferred from homology"/>
<evidence type="ECO:0000256" key="2">
    <source>
        <dbReference type="ARBA" id="ARBA00007251"/>
    </source>
</evidence>
<dbReference type="InterPro" id="IPR037171">
    <property type="entry name" value="NagB/RpiA_transferase-like"/>
</dbReference>
<dbReference type="InterPro" id="IPR042529">
    <property type="entry name" value="IF_2B-like_C"/>
</dbReference>
<sequence length="255" mass="28459">MATIIKLLKEKFSETHAMTESDMKKRLNSFLNEFLNERIFLAGDIIGDYVYKTISDGDVILTCTSYESTNFRSKIILGGFLKAYQARKSFKVVIVDFPPRKEGLEMLRQLSRVGIDCVYICMNGLSLILPTITKILIPACSLLLNGAVLAAVGSAVVAILGYYYHIPVLVCCETYNFTERAQTNAIVYNELGDPDDIIDPHGPNVQSIQNWKENSRITLVNPYYDVIQAEYVTAVLTEMGVIPSSSAPIILRVKN</sequence>
<name>A0A0C2MMZ9_THEKT</name>
<dbReference type="OrthoDB" id="10254737at2759"/>
<feature type="transmembrane region" description="Helical" evidence="10">
    <location>
        <begin position="142"/>
        <end position="164"/>
    </location>
</feature>
<keyword evidence="10" id="KW-0812">Transmembrane</keyword>
<comment type="subunit">
    <text evidence="8">Component of the translation initiation factor 2B (eIF2B) complex which is a heterodecamer of two sets of five different subunits: alpha, beta, gamma, delta and epsilon. Subunits alpha, beta and delta comprise a regulatory subcomplex and subunits epsilon and gamma comprise a catalytic subcomplex. Within the complex, the hexameric regulatory complex resides at the center, with the two heterodimeric catalytic subcomplexes bound on opposite sides.</text>
</comment>
<keyword evidence="10" id="KW-1133">Transmembrane helix</keyword>
<keyword evidence="10" id="KW-0472">Membrane</keyword>
<comment type="similarity">
    <text evidence="2 9">Belongs to the eIF-2B alpha/beta/delta subunits family.</text>
</comment>
<comment type="subcellular location">
    <subcellularLocation>
        <location evidence="1">Cytoplasm</location>
        <location evidence="1">Cytosol</location>
    </subcellularLocation>
</comment>
<evidence type="ECO:0000256" key="7">
    <source>
        <dbReference type="ARBA" id="ARBA00044356"/>
    </source>
</evidence>
<protein>
    <recommendedName>
        <fullName evidence="6">Translation initiation factor eIF2B subunit delta</fullName>
    </recommendedName>
    <alternativeName>
        <fullName evidence="7">eIF2B GDP-GTP exchange factor subunit delta</fullName>
    </alternativeName>
</protein>